<keyword evidence="3" id="KW-0813">Transport</keyword>
<gene>
    <name evidence="6" type="ORF">GGQ86_005442</name>
    <name evidence="5" type="ORF">XFLAVUS301_53660</name>
</gene>
<dbReference type="Proteomes" id="UP001245370">
    <property type="component" value="Unassembled WGS sequence"/>
</dbReference>
<comment type="caution">
    <text evidence="5">The sequence shown here is derived from an EMBL/GenBank/DDBJ whole genome shotgun (WGS) entry which is preliminary data.</text>
</comment>
<reference evidence="6 8" key="2">
    <citation type="submission" date="2023-07" db="EMBL/GenBank/DDBJ databases">
        <title>Genomic Encyclopedia of Type Strains, Phase IV (KMG-IV): sequencing the most valuable type-strain genomes for metagenomic binning, comparative biology and taxonomic classification.</title>
        <authorList>
            <person name="Goeker M."/>
        </authorList>
    </citation>
    <scope>NUCLEOTIDE SEQUENCE [LARGE SCALE GENOMIC DNA]</scope>
    <source>
        <strain evidence="6 8">DSM 338</strain>
    </source>
</reference>
<evidence type="ECO:0000313" key="7">
    <source>
        <dbReference type="Proteomes" id="UP001144397"/>
    </source>
</evidence>
<dbReference type="PANTHER" id="PTHR33376:SF4">
    <property type="entry name" value="SIALIC ACID-BINDING PERIPLASMIC PROTEIN SIAP"/>
    <property type="match status" value="1"/>
</dbReference>
<dbReference type="PIRSF" id="PIRSF006470">
    <property type="entry name" value="DctB"/>
    <property type="match status" value="1"/>
</dbReference>
<keyword evidence="8" id="KW-1185">Reference proteome</keyword>
<dbReference type="Pfam" id="PF03480">
    <property type="entry name" value="DctP"/>
    <property type="match status" value="1"/>
</dbReference>
<comment type="similarity">
    <text evidence="2">Belongs to the bacterial solute-binding protein 7 family.</text>
</comment>
<dbReference type="GO" id="GO:0055085">
    <property type="term" value="P:transmembrane transport"/>
    <property type="evidence" value="ECO:0007669"/>
    <property type="project" value="InterPro"/>
</dbReference>
<dbReference type="NCBIfam" id="NF037995">
    <property type="entry name" value="TRAP_S1"/>
    <property type="match status" value="1"/>
</dbReference>
<evidence type="ECO:0000313" key="8">
    <source>
        <dbReference type="Proteomes" id="UP001245370"/>
    </source>
</evidence>
<comment type="subcellular location">
    <subcellularLocation>
        <location evidence="1">Cell envelope</location>
    </subcellularLocation>
</comment>
<organism evidence="5 7">
    <name type="scientific">Xanthobacter flavus</name>
    <dbReference type="NCBI Taxonomy" id="281"/>
    <lineage>
        <taxon>Bacteria</taxon>
        <taxon>Pseudomonadati</taxon>
        <taxon>Pseudomonadota</taxon>
        <taxon>Alphaproteobacteria</taxon>
        <taxon>Hyphomicrobiales</taxon>
        <taxon>Xanthobacteraceae</taxon>
        <taxon>Xanthobacter</taxon>
    </lineage>
</organism>
<dbReference type="GeneID" id="95766138"/>
<protein>
    <submittedName>
        <fullName evidence="5">ABC transporter substrate-binding protein</fullName>
    </submittedName>
    <submittedName>
        <fullName evidence="6">Tripartite ATP-independent transporter DctP family solute receptor</fullName>
    </submittedName>
</protein>
<dbReference type="EMBL" id="JAVDPY010000022">
    <property type="protein sequence ID" value="MDR6336938.1"/>
    <property type="molecule type" value="Genomic_DNA"/>
</dbReference>
<dbReference type="InterPro" id="IPR018389">
    <property type="entry name" value="DctP_fam"/>
</dbReference>
<keyword evidence="6" id="KW-0675">Receptor</keyword>
<name>A0A9W6CSU3_XANFL</name>
<dbReference type="AlphaFoldDB" id="A0A9W6CSU3"/>
<dbReference type="Proteomes" id="UP001144397">
    <property type="component" value="Unassembled WGS sequence"/>
</dbReference>
<dbReference type="PROSITE" id="PS51318">
    <property type="entry name" value="TAT"/>
    <property type="match status" value="1"/>
</dbReference>
<dbReference type="RefSeq" id="WP_169123137.1">
    <property type="nucleotide sequence ID" value="NZ_BSDO01000025.1"/>
</dbReference>
<dbReference type="InterPro" id="IPR038404">
    <property type="entry name" value="TRAP_DctP_sf"/>
</dbReference>
<sequence>MSVTLSRRQFATLAAGAAVSAAVPIRRARAAEFVFKVGTNVPESHPLNVNIRKASEELKTTTDGRFDLQLFANNQLGGDSDMLSQLRSGALECFLNSGVNVLSTMIPSAAISGIGFAFKDYPTLWSAMDGKLGAHLRGEINKGGIVVMEKIWDNGFRQITTSTKPIVVPADLQGMKIRVPVSALWTSLFKSLGASPTGINFSEVYSALQTKVVDGQENPPAIISAAKLYEVQKYCSITNHMWDGWWFLINRRAWGQLPPDMQEKVAKTINTWCMNEREEVAKQNENLRTVLMEKGLIFNTVDPLPFRDALSKSGFYADWRAKFGDKAWDLLEEATGKLS</sequence>
<dbReference type="EMBL" id="BSDO01000025">
    <property type="protein sequence ID" value="GLI25692.1"/>
    <property type="molecule type" value="Genomic_DNA"/>
</dbReference>
<dbReference type="GO" id="GO:0030288">
    <property type="term" value="C:outer membrane-bounded periplasmic space"/>
    <property type="evidence" value="ECO:0007669"/>
    <property type="project" value="InterPro"/>
</dbReference>
<accession>A0A9W6CSU3</accession>
<dbReference type="InterPro" id="IPR004682">
    <property type="entry name" value="TRAP_DctP"/>
</dbReference>
<reference evidence="5" key="1">
    <citation type="submission" date="2022-12" db="EMBL/GenBank/DDBJ databases">
        <title>Reference genome sequencing for broad-spectrum identification of bacterial and archaeal isolates by mass spectrometry.</title>
        <authorList>
            <person name="Sekiguchi Y."/>
            <person name="Tourlousse D.M."/>
        </authorList>
    </citation>
    <scope>NUCLEOTIDE SEQUENCE</scope>
    <source>
        <strain evidence="5">301</strain>
    </source>
</reference>
<dbReference type="Gene3D" id="3.40.190.170">
    <property type="entry name" value="Bacterial extracellular solute-binding protein, family 7"/>
    <property type="match status" value="1"/>
</dbReference>
<keyword evidence="4" id="KW-0732">Signal</keyword>
<evidence type="ECO:0000313" key="6">
    <source>
        <dbReference type="EMBL" id="MDR6336938.1"/>
    </source>
</evidence>
<dbReference type="PANTHER" id="PTHR33376">
    <property type="match status" value="1"/>
</dbReference>
<dbReference type="InterPro" id="IPR006311">
    <property type="entry name" value="TAT_signal"/>
</dbReference>
<evidence type="ECO:0000313" key="5">
    <source>
        <dbReference type="EMBL" id="GLI25692.1"/>
    </source>
</evidence>
<evidence type="ECO:0000256" key="4">
    <source>
        <dbReference type="ARBA" id="ARBA00022729"/>
    </source>
</evidence>
<dbReference type="NCBIfam" id="TIGR00787">
    <property type="entry name" value="dctP"/>
    <property type="match status" value="1"/>
</dbReference>
<evidence type="ECO:0000256" key="3">
    <source>
        <dbReference type="ARBA" id="ARBA00022448"/>
    </source>
</evidence>
<evidence type="ECO:0000256" key="2">
    <source>
        <dbReference type="ARBA" id="ARBA00009023"/>
    </source>
</evidence>
<dbReference type="CDD" id="cd13603">
    <property type="entry name" value="PBP2_TRAP_Siap_TeaA_like"/>
    <property type="match status" value="1"/>
</dbReference>
<evidence type="ECO:0000256" key="1">
    <source>
        <dbReference type="ARBA" id="ARBA00004196"/>
    </source>
</evidence>
<proteinExistence type="inferred from homology"/>